<keyword evidence="3" id="KW-0328">Glycosyltransferase</keyword>
<gene>
    <name evidence="6" type="ORF">J41TS12_36420</name>
</gene>
<evidence type="ECO:0000313" key="7">
    <source>
        <dbReference type="Proteomes" id="UP000681162"/>
    </source>
</evidence>
<name>A0A919XT42_9BACL</name>
<keyword evidence="4 6" id="KW-0808">Transferase</keyword>
<sequence>MSNRTMTSIIIPTYNGLGLLKNCVESIREHTDVPYEIIVVDNGSNDGTKEYCRRERLILISLPENRGFPVACNKGMAVAAGEQLLLLNNDCRVTPNWLSQLLTALNSAEDIGAVGPVTNYASGEQQIDAGIDGQDDEEWIEFARTFNRSDRSKWMEVKRLIGFCLMFKRSVYERIGPLDEDFSPGHYEDDDYCYRAVREGFKLLICKDTFIYHEGSASFRETQPQEWKLLIENNRKRFMNKWGADPRQFIQKEESP</sequence>
<comment type="pathway">
    <text evidence="1">Cell wall biogenesis; cell wall polysaccharide biosynthesis.</text>
</comment>
<accession>A0A919XT42</accession>
<dbReference type="AlphaFoldDB" id="A0A919XT42"/>
<dbReference type="EMBL" id="BORR01000015">
    <property type="protein sequence ID" value="GIO38781.1"/>
    <property type="molecule type" value="Genomic_DNA"/>
</dbReference>
<dbReference type="InterPro" id="IPR029044">
    <property type="entry name" value="Nucleotide-diphossugar_trans"/>
</dbReference>
<evidence type="ECO:0000256" key="2">
    <source>
        <dbReference type="ARBA" id="ARBA00006739"/>
    </source>
</evidence>
<keyword evidence="7" id="KW-1185">Reference proteome</keyword>
<dbReference type="PANTHER" id="PTHR43179:SF12">
    <property type="entry name" value="GALACTOFURANOSYLTRANSFERASE GLFT2"/>
    <property type="match status" value="1"/>
</dbReference>
<proteinExistence type="inferred from homology"/>
<evidence type="ECO:0000256" key="4">
    <source>
        <dbReference type="ARBA" id="ARBA00022679"/>
    </source>
</evidence>
<dbReference type="Gene3D" id="3.90.550.10">
    <property type="entry name" value="Spore Coat Polysaccharide Biosynthesis Protein SpsA, Chain A"/>
    <property type="match status" value="1"/>
</dbReference>
<comment type="similarity">
    <text evidence="2">Belongs to the glycosyltransferase 2 family.</text>
</comment>
<comment type="caution">
    <text evidence="6">The sequence shown here is derived from an EMBL/GenBank/DDBJ whole genome shotgun (WGS) entry which is preliminary data.</text>
</comment>
<feature type="domain" description="Glycosyltransferase 2-like" evidence="5">
    <location>
        <begin position="8"/>
        <end position="175"/>
    </location>
</feature>
<evidence type="ECO:0000256" key="1">
    <source>
        <dbReference type="ARBA" id="ARBA00004776"/>
    </source>
</evidence>
<organism evidence="6 7">
    <name type="scientific">Paenibacillus antibioticophila</name>
    <dbReference type="NCBI Taxonomy" id="1274374"/>
    <lineage>
        <taxon>Bacteria</taxon>
        <taxon>Bacillati</taxon>
        <taxon>Bacillota</taxon>
        <taxon>Bacilli</taxon>
        <taxon>Bacillales</taxon>
        <taxon>Paenibacillaceae</taxon>
        <taxon>Paenibacillus</taxon>
    </lineage>
</organism>
<reference evidence="6 7" key="1">
    <citation type="submission" date="2021-03" db="EMBL/GenBank/DDBJ databases">
        <title>Antimicrobial resistance genes in bacteria isolated from Japanese honey, and their potential for conferring macrolide and lincosamide resistance in the American foulbrood pathogen Paenibacillus larvae.</title>
        <authorList>
            <person name="Okamoto M."/>
            <person name="Kumagai M."/>
            <person name="Kanamori H."/>
            <person name="Takamatsu D."/>
        </authorList>
    </citation>
    <scope>NUCLEOTIDE SEQUENCE [LARGE SCALE GENOMIC DNA]</scope>
    <source>
        <strain evidence="6 7">J41TS12</strain>
    </source>
</reference>
<dbReference type="RefSeq" id="WP_212941193.1">
    <property type="nucleotide sequence ID" value="NZ_BORR01000015.1"/>
</dbReference>
<protein>
    <submittedName>
        <fullName evidence="6">Glycosyl transferase</fullName>
    </submittedName>
</protein>
<evidence type="ECO:0000256" key="3">
    <source>
        <dbReference type="ARBA" id="ARBA00022676"/>
    </source>
</evidence>
<dbReference type="SUPFAM" id="SSF53448">
    <property type="entry name" value="Nucleotide-diphospho-sugar transferases"/>
    <property type="match status" value="1"/>
</dbReference>
<dbReference type="Proteomes" id="UP000681162">
    <property type="component" value="Unassembled WGS sequence"/>
</dbReference>
<dbReference type="PANTHER" id="PTHR43179">
    <property type="entry name" value="RHAMNOSYLTRANSFERASE WBBL"/>
    <property type="match status" value="1"/>
</dbReference>
<evidence type="ECO:0000313" key="6">
    <source>
        <dbReference type="EMBL" id="GIO38781.1"/>
    </source>
</evidence>
<dbReference type="CDD" id="cd04186">
    <property type="entry name" value="GT_2_like_c"/>
    <property type="match status" value="1"/>
</dbReference>
<evidence type="ECO:0000259" key="5">
    <source>
        <dbReference type="Pfam" id="PF00535"/>
    </source>
</evidence>
<dbReference type="GO" id="GO:0016757">
    <property type="term" value="F:glycosyltransferase activity"/>
    <property type="evidence" value="ECO:0007669"/>
    <property type="project" value="UniProtKB-KW"/>
</dbReference>
<dbReference type="Pfam" id="PF00535">
    <property type="entry name" value="Glycos_transf_2"/>
    <property type="match status" value="1"/>
</dbReference>
<dbReference type="InterPro" id="IPR001173">
    <property type="entry name" value="Glyco_trans_2-like"/>
</dbReference>